<keyword evidence="3" id="KW-1185">Reference proteome</keyword>
<proteinExistence type="predicted"/>
<organism evidence="2 3">
    <name type="scientific">Algibacter marinivivus</name>
    <dbReference type="NCBI Taxonomy" id="2100723"/>
    <lineage>
        <taxon>Bacteria</taxon>
        <taxon>Pseudomonadati</taxon>
        <taxon>Bacteroidota</taxon>
        <taxon>Flavobacteriia</taxon>
        <taxon>Flavobacteriales</taxon>
        <taxon>Flavobacteriaceae</taxon>
        <taxon>Algibacter</taxon>
    </lineage>
</organism>
<dbReference type="AlphaFoldDB" id="A0A2U2X6S2"/>
<evidence type="ECO:0000313" key="2">
    <source>
        <dbReference type="EMBL" id="PWH83486.1"/>
    </source>
</evidence>
<dbReference type="Proteomes" id="UP000245375">
    <property type="component" value="Unassembled WGS sequence"/>
</dbReference>
<reference evidence="3" key="1">
    <citation type="submission" date="2018-05" db="EMBL/GenBank/DDBJ databases">
        <title>Algibacter marinivivus sp. nov., isolated from sample around a algae.</title>
        <authorList>
            <person name="Lu D."/>
        </authorList>
    </citation>
    <scope>NUCLEOTIDE SEQUENCE [LARGE SCALE GENOMIC DNA]</scope>
    <source>
        <strain evidence="3">ZY111</strain>
    </source>
</reference>
<reference evidence="2 3" key="2">
    <citation type="submission" date="2018-05" db="EMBL/GenBank/DDBJ databases">
        <title>Algibacter marinivivus sp. nov., isolated from sample around a algae.</title>
        <authorList>
            <person name="Zhong X."/>
        </authorList>
    </citation>
    <scope>NUCLEOTIDE SEQUENCE [LARGE SCALE GENOMIC DNA]</scope>
    <source>
        <strain evidence="2 3">ZY111</strain>
    </source>
</reference>
<feature type="chain" id="PRO_5015508149" evidence="1">
    <location>
        <begin position="18"/>
        <end position="162"/>
    </location>
</feature>
<evidence type="ECO:0000313" key="3">
    <source>
        <dbReference type="Proteomes" id="UP000245375"/>
    </source>
</evidence>
<dbReference type="OrthoDB" id="882231at2"/>
<dbReference type="EMBL" id="QFRI01000001">
    <property type="protein sequence ID" value="PWH83486.1"/>
    <property type="molecule type" value="Genomic_DNA"/>
</dbReference>
<comment type="caution">
    <text evidence="2">The sequence shown here is derived from an EMBL/GenBank/DDBJ whole genome shotgun (WGS) entry which is preliminary data.</text>
</comment>
<gene>
    <name evidence="2" type="ORF">DIS18_02730</name>
</gene>
<feature type="signal peptide" evidence="1">
    <location>
        <begin position="1"/>
        <end position="17"/>
    </location>
</feature>
<dbReference type="RefSeq" id="WP_109351497.1">
    <property type="nucleotide sequence ID" value="NZ_QFRI01000001.1"/>
</dbReference>
<reference evidence="3" key="3">
    <citation type="submission" date="2018-05" db="EMBL/GenBank/DDBJ databases">
        <authorList>
            <person name="Lu D."/>
        </authorList>
    </citation>
    <scope>NUCLEOTIDE SEQUENCE [LARGE SCALE GENOMIC DNA]</scope>
    <source>
        <strain evidence="3">ZY111</strain>
    </source>
</reference>
<name>A0A2U2X6S2_9FLAO</name>
<sequence>MKTTLFLLLLTFQIGLAQTSYGTPNNETPLPEKIKDLKIAIEVAHFPKENDPIKIDNTYYWKHATAILCKKSEIKIIEYGAYLFYNNKWNLRKSYPLKDLDKTFGTKKQTMLQGQPYVWQNNWRIGNKLFGGWAMWYFIGKTKNGETICGYETINTTSNLLN</sequence>
<accession>A0A2U2X6S2</accession>
<evidence type="ECO:0000256" key="1">
    <source>
        <dbReference type="SAM" id="SignalP"/>
    </source>
</evidence>
<protein>
    <submittedName>
        <fullName evidence="2">Uncharacterized protein</fullName>
    </submittedName>
</protein>
<keyword evidence="1" id="KW-0732">Signal</keyword>